<feature type="non-terminal residue" evidence="2">
    <location>
        <position position="149"/>
    </location>
</feature>
<organism evidence="2 3">
    <name type="scientific">Bacillus gaemokensis</name>
    <dbReference type="NCBI Taxonomy" id="574375"/>
    <lineage>
        <taxon>Bacteria</taxon>
        <taxon>Bacillati</taxon>
        <taxon>Bacillota</taxon>
        <taxon>Bacilli</taxon>
        <taxon>Bacillales</taxon>
        <taxon>Bacillaceae</taxon>
        <taxon>Bacillus</taxon>
        <taxon>Bacillus cereus group</taxon>
    </lineage>
</organism>
<feature type="compositionally biased region" description="Basic and acidic residues" evidence="1">
    <location>
        <begin position="101"/>
        <end position="122"/>
    </location>
</feature>
<feature type="compositionally biased region" description="Basic and acidic residues" evidence="1">
    <location>
        <begin position="46"/>
        <end position="64"/>
    </location>
</feature>
<gene>
    <name evidence="2" type="ORF">BAGA_14215</name>
</gene>
<evidence type="ECO:0000313" key="2">
    <source>
        <dbReference type="EMBL" id="KEK17139.1"/>
    </source>
</evidence>
<protein>
    <submittedName>
        <fullName evidence="2">Uncharacterized protein</fullName>
    </submittedName>
</protein>
<proteinExistence type="predicted"/>
<name>A0A073JPY3_9BACI</name>
<dbReference type="EMBL" id="JOTM01000202">
    <property type="protein sequence ID" value="KEK17139.1"/>
    <property type="molecule type" value="Genomic_DNA"/>
</dbReference>
<feature type="region of interest" description="Disordered" evidence="1">
    <location>
        <begin position="1"/>
        <end position="149"/>
    </location>
</feature>
<accession>A0A073JPY3</accession>
<feature type="non-terminal residue" evidence="2">
    <location>
        <position position="1"/>
    </location>
</feature>
<sequence length="149" mass="16729">AEPVRQQIGGCAGRDDHGHHQQPSYRLHGRDRAGRQQDEEQALGERGIDAHRARMVRVEERDHQGLPAQQQHQQRDAADGQQLHRVGRGDRQDVAQDDGLDADRCRGQRDHEQAQAEEGGEHDADDDVLFQPGALVQQQHGAGRQQPRD</sequence>
<dbReference type="Proteomes" id="UP000027778">
    <property type="component" value="Unassembled WGS sequence"/>
</dbReference>
<feature type="compositionally biased region" description="Basic and acidic residues" evidence="1">
    <location>
        <begin position="28"/>
        <end position="38"/>
    </location>
</feature>
<keyword evidence="3" id="KW-1185">Reference proteome</keyword>
<evidence type="ECO:0000313" key="3">
    <source>
        <dbReference type="Proteomes" id="UP000027778"/>
    </source>
</evidence>
<reference evidence="2 3" key="1">
    <citation type="submission" date="2014-06" db="EMBL/GenBank/DDBJ databases">
        <title>Draft genome sequence of Bacillus gaemokensis JCM 15801 (MCCC 1A00707).</title>
        <authorList>
            <person name="Lai Q."/>
            <person name="Liu Y."/>
            <person name="Shao Z."/>
        </authorList>
    </citation>
    <scope>NUCLEOTIDE SEQUENCE [LARGE SCALE GENOMIC DNA]</scope>
    <source>
        <strain evidence="2 3">JCM 15801</strain>
    </source>
</reference>
<evidence type="ECO:0000256" key="1">
    <source>
        <dbReference type="SAM" id="MobiDB-lite"/>
    </source>
</evidence>
<dbReference type="AlphaFoldDB" id="A0A073JPY3"/>
<comment type="caution">
    <text evidence="2">The sequence shown here is derived from an EMBL/GenBank/DDBJ whole genome shotgun (WGS) entry which is preliminary data.</text>
</comment>